<dbReference type="RefSeq" id="WP_158349153.1">
    <property type="nucleotide sequence ID" value="NZ_LR025085.1"/>
</dbReference>
<keyword evidence="3" id="KW-0235">DNA replication</keyword>
<reference evidence="6" key="1">
    <citation type="submission" date="2018-09" db="EMBL/GenBank/DDBJ databases">
        <authorList>
            <person name="Manzano-Marin A."/>
            <person name="Manzano-Marin A."/>
        </authorList>
    </citation>
    <scope>NUCLEOTIDE SEQUENCE [LARGE SCALE GENOMIC DNA]</scope>
    <source>
        <strain evidence="6">BuCistrobi</strain>
    </source>
</reference>
<dbReference type="GO" id="GO:0003887">
    <property type="term" value="F:DNA-directed DNA polymerase activity"/>
    <property type="evidence" value="ECO:0007669"/>
    <property type="project" value="UniProtKB-KW"/>
</dbReference>
<evidence type="ECO:0000256" key="3">
    <source>
        <dbReference type="ARBA" id="ARBA00022705"/>
    </source>
</evidence>
<organism evidence="5 6">
    <name type="scientific">Buchnera aphidicola</name>
    <name type="common">Cinara strobi</name>
    <dbReference type="NCBI Taxonomy" id="1921549"/>
    <lineage>
        <taxon>Bacteria</taxon>
        <taxon>Pseudomonadati</taxon>
        <taxon>Pseudomonadota</taxon>
        <taxon>Gammaproteobacteria</taxon>
        <taxon>Enterobacterales</taxon>
        <taxon>Erwiniaceae</taxon>
        <taxon>Buchnera</taxon>
    </lineage>
</organism>
<accession>A0A3B1E0Z8</accession>
<dbReference type="PANTHER" id="PTHR34388">
    <property type="entry name" value="DNA POLYMERASE III SUBUNIT DELTA"/>
    <property type="match status" value="1"/>
</dbReference>
<evidence type="ECO:0000313" key="5">
    <source>
        <dbReference type="EMBL" id="VAX76705.1"/>
    </source>
</evidence>
<dbReference type="SUPFAM" id="SSF52540">
    <property type="entry name" value="P-loop containing nucleoside triphosphate hydrolases"/>
    <property type="match status" value="1"/>
</dbReference>
<evidence type="ECO:0000256" key="4">
    <source>
        <dbReference type="ARBA" id="ARBA00022932"/>
    </source>
</evidence>
<sequence length="332" mass="40193">MLIDTRNLKKYLHKKKIFTYIIIESEFIFIKKNKKIILNQINKKNKFKKNELVIYKNEDWNYLYQKIQKQDLFSKKKIFSITVYDSKMSSNAQLNIKKLTNYSNQNIIIIILFPNLVYTEKLCVTIFKNYTKQSRILINNSKFYIKNINYWITEKIKSSGIKLTLSAKNFLLENSYTNIKFFSNFLEQIILLYPNVLITIYMLKKYFKSVQEINYYDWIQSIITAQKKKSINILSILKKQSYNYRKLVSIYKTLIYIILYKKENKKIENNFFDFTKYKKKIMQISLKSLIKNNDIKTIQLAFKLLKKIEIFIQKKKKKIIWMHLKTLSIILD</sequence>
<evidence type="ECO:0000256" key="1">
    <source>
        <dbReference type="ARBA" id="ARBA00022679"/>
    </source>
</evidence>
<evidence type="ECO:0000313" key="6">
    <source>
        <dbReference type="Proteomes" id="UP000271849"/>
    </source>
</evidence>
<proteinExistence type="predicted"/>
<name>A0A3B1E0Z8_9GAMM</name>
<dbReference type="Proteomes" id="UP000271849">
    <property type="component" value="Chromosome"/>
</dbReference>
<dbReference type="Gene3D" id="3.40.50.300">
    <property type="entry name" value="P-loop containing nucleotide triphosphate hydrolases"/>
    <property type="match status" value="1"/>
</dbReference>
<dbReference type="Gene3D" id="1.10.8.60">
    <property type="match status" value="1"/>
</dbReference>
<dbReference type="GO" id="GO:0003677">
    <property type="term" value="F:DNA binding"/>
    <property type="evidence" value="ECO:0007669"/>
    <property type="project" value="InterPro"/>
</dbReference>
<dbReference type="InterPro" id="IPR005790">
    <property type="entry name" value="DNA_polIII_delta"/>
</dbReference>
<dbReference type="EC" id="2.7.7.7" evidence="5"/>
<keyword evidence="1 5" id="KW-0808">Transferase</keyword>
<evidence type="ECO:0000256" key="2">
    <source>
        <dbReference type="ARBA" id="ARBA00022695"/>
    </source>
</evidence>
<dbReference type="GO" id="GO:0006261">
    <property type="term" value="P:DNA-templated DNA replication"/>
    <property type="evidence" value="ECO:0007669"/>
    <property type="project" value="TreeGrafter"/>
</dbReference>
<dbReference type="AlphaFoldDB" id="A0A3B1E0Z8"/>
<keyword evidence="4" id="KW-0239">DNA-directed DNA polymerase</keyword>
<dbReference type="GO" id="GO:0009360">
    <property type="term" value="C:DNA polymerase III complex"/>
    <property type="evidence" value="ECO:0007669"/>
    <property type="project" value="TreeGrafter"/>
</dbReference>
<dbReference type="STRING" id="1921549.GCA_900128825_00286"/>
<dbReference type="OrthoDB" id="6553324at2"/>
<dbReference type="InterPro" id="IPR027417">
    <property type="entry name" value="P-loop_NTPase"/>
</dbReference>
<keyword evidence="2 5" id="KW-0548">Nucleotidyltransferase</keyword>
<dbReference type="EMBL" id="LR025085">
    <property type="protein sequence ID" value="VAX76705.1"/>
    <property type="molecule type" value="Genomic_DNA"/>
</dbReference>
<gene>
    <name evidence="5" type="primary">holA</name>
    <name evidence="5" type="ORF">BUCINSTRO3249_0286</name>
</gene>
<dbReference type="PANTHER" id="PTHR34388:SF1">
    <property type="entry name" value="DNA POLYMERASE III SUBUNIT DELTA"/>
    <property type="match status" value="1"/>
</dbReference>
<protein>
    <submittedName>
        <fullName evidence="5">DNA polymerase III subunit delta, partial</fullName>
        <ecNumber evidence="5">2.7.7.7</ecNumber>
    </submittedName>
</protein>